<dbReference type="AlphaFoldDB" id="A0A0C4DXT7"/>
<evidence type="ECO:0000313" key="2">
    <source>
        <dbReference type="EMBL" id="KLU85824.1"/>
    </source>
</evidence>
<protein>
    <submittedName>
        <fullName evidence="2 3">Uncharacterized protein</fullName>
    </submittedName>
</protein>
<sequence length="192" mass="20988">MSSHNSQQGLEKSLEQWDGRTNLGPLTSNTSPYAQAYAYSRLDGWPAPQSHALVTRTRSDPNRGQLGHPRSTRTAAGDAGPERSHNEPRKRANLAEIAAAAAGSSGSHAGTTPALGMWLDQDMSEEPYNTLEPDRHYSRTGSESDTTAMAIEQSDEHSIAAATIGDWDADEQGYTHDHVWRHRVVKARATRQ</sequence>
<feature type="region of interest" description="Disordered" evidence="1">
    <location>
        <begin position="50"/>
        <end position="110"/>
    </location>
</feature>
<reference evidence="2" key="1">
    <citation type="submission" date="2010-05" db="EMBL/GenBank/DDBJ databases">
        <title>The Genome Sequence of Magnaporthe poae strain ATCC 64411.</title>
        <authorList>
            <consortium name="The Broad Institute Genome Sequencing Platform"/>
            <consortium name="Broad Institute Genome Sequencing Center for Infectious Disease"/>
            <person name="Ma L.-J."/>
            <person name="Dead R."/>
            <person name="Young S."/>
            <person name="Zeng Q."/>
            <person name="Koehrsen M."/>
            <person name="Alvarado L."/>
            <person name="Berlin A."/>
            <person name="Chapman S.B."/>
            <person name="Chen Z."/>
            <person name="Freedman E."/>
            <person name="Gellesch M."/>
            <person name="Goldberg J."/>
            <person name="Griggs A."/>
            <person name="Gujja S."/>
            <person name="Heilman E.R."/>
            <person name="Heiman D."/>
            <person name="Hepburn T."/>
            <person name="Howarth C."/>
            <person name="Jen D."/>
            <person name="Larson L."/>
            <person name="Mehta T."/>
            <person name="Neiman D."/>
            <person name="Pearson M."/>
            <person name="Roberts A."/>
            <person name="Saif S."/>
            <person name="Shea T."/>
            <person name="Shenoy N."/>
            <person name="Sisk P."/>
            <person name="Stolte C."/>
            <person name="Sykes S."/>
            <person name="Walk T."/>
            <person name="White J."/>
            <person name="Yandava C."/>
            <person name="Haas B."/>
            <person name="Nusbaum C."/>
            <person name="Birren B."/>
        </authorList>
    </citation>
    <scope>NUCLEOTIDE SEQUENCE</scope>
    <source>
        <strain evidence="2">ATCC 64411</strain>
    </source>
</reference>
<feature type="compositionally biased region" description="Basic and acidic residues" evidence="1">
    <location>
        <begin position="80"/>
        <end position="90"/>
    </location>
</feature>
<feature type="compositionally biased region" description="Polar residues" evidence="1">
    <location>
        <begin position="1"/>
        <end position="10"/>
    </location>
</feature>
<feature type="region of interest" description="Disordered" evidence="1">
    <location>
        <begin position="1"/>
        <end position="31"/>
    </location>
</feature>
<feature type="compositionally biased region" description="Low complexity" evidence="1">
    <location>
        <begin position="98"/>
        <end position="110"/>
    </location>
</feature>
<dbReference type="OrthoDB" id="10457320at2759"/>
<proteinExistence type="predicted"/>
<dbReference type="Proteomes" id="UP000011715">
    <property type="component" value="Unassembled WGS sequence"/>
</dbReference>
<dbReference type="VEuPathDB" id="FungiDB:MAPG_04844"/>
<evidence type="ECO:0000313" key="3">
    <source>
        <dbReference type="EnsemblFungi" id="MAPG_04844T0"/>
    </source>
</evidence>
<dbReference type="eggNOG" id="ENOG502RN6Q">
    <property type="taxonomic scope" value="Eukaryota"/>
</dbReference>
<name>A0A0C4DXT7_MAGP6</name>
<accession>A0A0C4DXT7</accession>
<reference evidence="2" key="3">
    <citation type="submission" date="2011-03" db="EMBL/GenBank/DDBJ databases">
        <title>Annotation of Magnaporthe poae ATCC 64411.</title>
        <authorList>
            <person name="Ma L.-J."/>
            <person name="Dead R."/>
            <person name="Young S.K."/>
            <person name="Zeng Q."/>
            <person name="Gargeya S."/>
            <person name="Fitzgerald M."/>
            <person name="Haas B."/>
            <person name="Abouelleil A."/>
            <person name="Alvarado L."/>
            <person name="Arachchi H.M."/>
            <person name="Berlin A."/>
            <person name="Brown A."/>
            <person name="Chapman S.B."/>
            <person name="Chen Z."/>
            <person name="Dunbar C."/>
            <person name="Freedman E."/>
            <person name="Gearin G."/>
            <person name="Gellesch M."/>
            <person name="Goldberg J."/>
            <person name="Griggs A."/>
            <person name="Gujja S."/>
            <person name="Heiman D."/>
            <person name="Howarth C."/>
            <person name="Larson L."/>
            <person name="Lui A."/>
            <person name="MacDonald P.J.P."/>
            <person name="Mehta T."/>
            <person name="Montmayeur A."/>
            <person name="Murphy C."/>
            <person name="Neiman D."/>
            <person name="Pearson M."/>
            <person name="Priest M."/>
            <person name="Roberts A."/>
            <person name="Saif S."/>
            <person name="Shea T."/>
            <person name="Shenoy N."/>
            <person name="Sisk P."/>
            <person name="Stolte C."/>
            <person name="Sykes S."/>
            <person name="Yandava C."/>
            <person name="Wortman J."/>
            <person name="Nusbaum C."/>
            <person name="Birren B."/>
        </authorList>
    </citation>
    <scope>NUCLEOTIDE SEQUENCE</scope>
    <source>
        <strain evidence="2">ATCC 64411</strain>
    </source>
</reference>
<organism evidence="3 4">
    <name type="scientific">Magnaporthiopsis poae (strain ATCC 64411 / 73-15)</name>
    <name type="common">Kentucky bluegrass fungus</name>
    <name type="synonym">Magnaporthe poae</name>
    <dbReference type="NCBI Taxonomy" id="644358"/>
    <lineage>
        <taxon>Eukaryota</taxon>
        <taxon>Fungi</taxon>
        <taxon>Dikarya</taxon>
        <taxon>Ascomycota</taxon>
        <taxon>Pezizomycotina</taxon>
        <taxon>Sordariomycetes</taxon>
        <taxon>Sordariomycetidae</taxon>
        <taxon>Magnaporthales</taxon>
        <taxon>Magnaporthaceae</taxon>
        <taxon>Magnaporthiopsis</taxon>
    </lineage>
</organism>
<dbReference type="EnsemblFungi" id="MAPG_04844T0">
    <property type="protein sequence ID" value="MAPG_04844T0"/>
    <property type="gene ID" value="MAPG_04844"/>
</dbReference>
<keyword evidence="4" id="KW-1185">Reference proteome</keyword>
<reference evidence="4" key="2">
    <citation type="submission" date="2010-05" db="EMBL/GenBank/DDBJ databases">
        <title>The genome sequence of Magnaporthe poae strain ATCC 64411.</title>
        <authorList>
            <person name="Ma L.-J."/>
            <person name="Dead R."/>
            <person name="Young S."/>
            <person name="Zeng Q."/>
            <person name="Koehrsen M."/>
            <person name="Alvarado L."/>
            <person name="Berlin A."/>
            <person name="Chapman S.B."/>
            <person name="Chen Z."/>
            <person name="Freedman E."/>
            <person name="Gellesch M."/>
            <person name="Goldberg J."/>
            <person name="Griggs A."/>
            <person name="Gujja S."/>
            <person name="Heilman E.R."/>
            <person name="Heiman D."/>
            <person name="Hepburn T."/>
            <person name="Howarth C."/>
            <person name="Jen D."/>
            <person name="Larson L."/>
            <person name="Mehta T."/>
            <person name="Neiman D."/>
            <person name="Pearson M."/>
            <person name="Roberts A."/>
            <person name="Saif S."/>
            <person name="Shea T."/>
            <person name="Shenoy N."/>
            <person name="Sisk P."/>
            <person name="Stolte C."/>
            <person name="Sykes S."/>
            <person name="Walk T."/>
            <person name="White J."/>
            <person name="Yandava C."/>
            <person name="Haas B."/>
            <person name="Nusbaum C."/>
            <person name="Birren B."/>
        </authorList>
    </citation>
    <scope>NUCLEOTIDE SEQUENCE [LARGE SCALE GENOMIC DNA]</scope>
    <source>
        <strain evidence="4">ATCC 64411 / 73-15</strain>
    </source>
</reference>
<dbReference type="EMBL" id="ADBL01001134">
    <property type="status" value="NOT_ANNOTATED_CDS"/>
    <property type="molecule type" value="Genomic_DNA"/>
</dbReference>
<gene>
    <name evidence="2" type="ORF">MAPG_04844</name>
</gene>
<dbReference type="EMBL" id="GL876969">
    <property type="protein sequence ID" value="KLU85824.1"/>
    <property type="molecule type" value="Genomic_DNA"/>
</dbReference>
<evidence type="ECO:0000256" key="1">
    <source>
        <dbReference type="SAM" id="MobiDB-lite"/>
    </source>
</evidence>
<evidence type="ECO:0000313" key="4">
    <source>
        <dbReference type="Proteomes" id="UP000011715"/>
    </source>
</evidence>
<reference evidence="3" key="4">
    <citation type="journal article" date="2015" name="G3 (Bethesda)">
        <title>Genome sequences of three phytopathogenic species of the Magnaporthaceae family of fungi.</title>
        <authorList>
            <person name="Okagaki L.H."/>
            <person name="Nunes C.C."/>
            <person name="Sailsbery J."/>
            <person name="Clay B."/>
            <person name="Brown D."/>
            <person name="John T."/>
            <person name="Oh Y."/>
            <person name="Young N."/>
            <person name="Fitzgerald M."/>
            <person name="Haas B.J."/>
            <person name="Zeng Q."/>
            <person name="Young S."/>
            <person name="Adiconis X."/>
            <person name="Fan L."/>
            <person name="Levin J.Z."/>
            <person name="Mitchell T.K."/>
            <person name="Okubara P.A."/>
            <person name="Farman M.L."/>
            <person name="Kohn L.M."/>
            <person name="Birren B."/>
            <person name="Ma L.-J."/>
            <person name="Dean R.A."/>
        </authorList>
    </citation>
    <scope>NUCLEOTIDE SEQUENCE</scope>
    <source>
        <strain evidence="3">ATCC 64411 / 73-15</strain>
    </source>
</reference>
<reference evidence="3" key="5">
    <citation type="submission" date="2015-06" db="UniProtKB">
        <authorList>
            <consortium name="EnsemblFungi"/>
        </authorList>
    </citation>
    <scope>IDENTIFICATION</scope>
    <source>
        <strain evidence="3">ATCC 64411</strain>
    </source>
</reference>